<feature type="non-terminal residue" evidence="14">
    <location>
        <position position="471"/>
    </location>
</feature>
<evidence type="ECO:0000256" key="10">
    <source>
        <dbReference type="ARBA" id="ARBA00023136"/>
    </source>
</evidence>
<dbReference type="KEGG" id="bbis:104983839"/>
<dbReference type="PANTHER" id="PTHR21049">
    <property type="entry name" value="RIBOPHORIN I"/>
    <property type="match status" value="1"/>
</dbReference>
<proteinExistence type="inferred from homology"/>
<evidence type="ECO:0000256" key="6">
    <source>
        <dbReference type="ARBA" id="ARBA00022692"/>
    </source>
</evidence>
<name>A0A6P3GQ80_BISBB</name>
<keyword evidence="10 12" id="KW-0472">Membrane</keyword>
<evidence type="ECO:0000256" key="12">
    <source>
        <dbReference type="RuleBase" id="RU361143"/>
    </source>
</evidence>
<keyword evidence="13" id="KW-1185">Reference proteome</keyword>
<keyword evidence="7" id="KW-0732">Signal</keyword>
<dbReference type="GO" id="GO:0008250">
    <property type="term" value="C:oligosaccharyltransferase complex"/>
    <property type="evidence" value="ECO:0007669"/>
    <property type="project" value="UniProtKB-UniRule"/>
</dbReference>
<evidence type="ECO:0000256" key="2">
    <source>
        <dbReference type="ARBA" id="ARBA00004115"/>
    </source>
</evidence>
<dbReference type="AlphaFoldDB" id="A0A6P3GQ80"/>
<keyword evidence="9 12" id="KW-1133">Transmembrane helix</keyword>
<dbReference type="PANTHER" id="PTHR21049:SF0">
    <property type="entry name" value="DOLICHYL-DIPHOSPHOOLIGOSACCHARIDE--PROTEIN GLYCOSYLTRANSFERASE SUBUNIT 1"/>
    <property type="match status" value="1"/>
</dbReference>
<dbReference type="GeneID" id="104983839"/>
<evidence type="ECO:0000256" key="1">
    <source>
        <dbReference type="ARBA" id="ARBA00002791"/>
    </source>
</evidence>
<dbReference type="RefSeq" id="XP_010831671.1">
    <property type="nucleotide sequence ID" value="XM_010833369.1"/>
</dbReference>
<dbReference type="InterPro" id="IPR007676">
    <property type="entry name" value="Ribophorin_I"/>
</dbReference>
<evidence type="ECO:0000256" key="8">
    <source>
        <dbReference type="ARBA" id="ARBA00022824"/>
    </source>
</evidence>
<sequence>MQVKGEDEEENNLEVRETSIKGQSGRFFTVKLPVALDPGSKISVIVEAVYTHVLQPYPTQITQSEKQFVVFEGNHYFYSPYPTKTQTMRVKLASRNVESYTKLGNPTRSEDLLDYGPFRDIPAYSQDTFKVHSENNSPFLTITSMTRVIEVSHWGNIAVEENVDLKHTGAALKGPFSRYDYQRQPDSGVSSVRSFKTILPAAAQDVYYRDEIGNVSTSHLLILDDSVEMEIRPRFPLFGGWKTHYIVGYNLPSYEYLYNLGDQYALKMRLVDHVFDEQVIDSLTVKIILPEGAKCSRQEPLLVVATFYILFFTVIVYVRLDFSITKVPGRLRGATLPALLSVLCLTVPGPVGLPSWQWEGRERMFPECLRVPSTVQGAHVLSHLMLTLSTAPGPETEGTGLVGVKLASPPSVPVLGGGAGTHLTLPCSCLGQVSEMQRLDAQVKELVLKAAVEAERLVAGKLKKDTYIENE</sequence>
<feature type="transmembrane region" description="Helical" evidence="12">
    <location>
        <begin position="301"/>
        <end position="320"/>
    </location>
</feature>
<evidence type="ECO:0000256" key="11">
    <source>
        <dbReference type="ARBA" id="ARBA00046898"/>
    </source>
</evidence>
<dbReference type="Proteomes" id="UP000515208">
    <property type="component" value="Unplaced"/>
</dbReference>
<comment type="pathway">
    <text evidence="3 12">Protein modification; protein glycosylation.</text>
</comment>
<gene>
    <name evidence="14" type="primary">LOC104983839</name>
</gene>
<dbReference type="UniPathway" id="UPA00378"/>
<evidence type="ECO:0000313" key="14">
    <source>
        <dbReference type="RefSeq" id="XP_010831671.1"/>
    </source>
</evidence>
<evidence type="ECO:0000313" key="13">
    <source>
        <dbReference type="Proteomes" id="UP000515208"/>
    </source>
</evidence>
<keyword evidence="8 12" id="KW-0256">Endoplasmic reticulum</keyword>
<evidence type="ECO:0000256" key="3">
    <source>
        <dbReference type="ARBA" id="ARBA00004922"/>
    </source>
</evidence>
<dbReference type="GO" id="GO:0018279">
    <property type="term" value="P:protein N-linked glycosylation via asparagine"/>
    <property type="evidence" value="ECO:0007669"/>
    <property type="project" value="TreeGrafter"/>
</dbReference>
<comment type="function">
    <text evidence="1 12">Subunit of the oligosaccharyl transferase (OST) complex that catalyzes the initial transfer of a defined glycan (Glc(3)Man(9)GlcNAc(2) in eukaryotes) from the lipid carrier dolichol-pyrophosphate to an asparagine residue within an Asn-X-Ser/Thr consensus motif in nascent polypeptide chains, the first step in protein N-glycosylation. N-glycosylation occurs cotranslationally and the complex associates with the Sec61 complex at the channel-forming translocon complex that mediates protein translocation across the endoplasmic reticulum (ER). All subunits are required for a maximal enzyme activity.</text>
</comment>
<protein>
    <recommendedName>
        <fullName evidence="5 12">Dolichyl-diphosphooligosaccharide--protein glycosyltransferase subunit 1</fullName>
    </recommendedName>
</protein>
<organism evidence="13 14">
    <name type="scientific">Bison bison bison</name>
    <name type="common">North American plains bison</name>
    <dbReference type="NCBI Taxonomy" id="43346"/>
    <lineage>
        <taxon>Eukaryota</taxon>
        <taxon>Metazoa</taxon>
        <taxon>Chordata</taxon>
        <taxon>Craniata</taxon>
        <taxon>Vertebrata</taxon>
        <taxon>Euteleostomi</taxon>
        <taxon>Mammalia</taxon>
        <taxon>Eutheria</taxon>
        <taxon>Laurasiatheria</taxon>
        <taxon>Artiodactyla</taxon>
        <taxon>Ruminantia</taxon>
        <taxon>Pecora</taxon>
        <taxon>Bovidae</taxon>
        <taxon>Bovinae</taxon>
        <taxon>Bison</taxon>
    </lineage>
</organism>
<dbReference type="Pfam" id="PF04597">
    <property type="entry name" value="Ribophorin_I"/>
    <property type="match status" value="1"/>
</dbReference>
<accession>A0A6P3GQ80</accession>
<keyword evidence="6 12" id="KW-0812">Transmembrane</keyword>
<comment type="subunit">
    <text evidence="11">Component of the oligosaccharyltransferase (OST) complex. OST exists in two different complex forms which contain common core subunits RPN1, RPN2, OST48, OST4, DAD1 and TMEM258, either STT3A or STT3B as catalytic subunits, and form-specific accessory subunits. STT3A complex assembly occurs through the formation of 3 subcomplexes. Subcomplex 1 contains RPN1 and TMEM258, subcomplex 2 contains the STT3A-specific subunits STT3A, DC2/OSTC, and KCP2 as well as the core subunit OST4, and subcomplex 3 contains RPN2, DAD1, and OST48. The STT3A complex can form stable complexes with the Sec61 complex or with both the Sec61 and TRAP complexes. Interacts with TMEM35A/NACHO.</text>
</comment>
<evidence type="ECO:0000256" key="4">
    <source>
        <dbReference type="ARBA" id="ARBA00008905"/>
    </source>
</evidence>
<comment type="subcellular location">
    <subcellularLocation>
        <location evidence="2 12">Endoplasmic reticulum membrane</location>
        <topology evidence="2 12">Single-pass type I membrane protein</topology>
    </subcellularLocation>
</comment>
<comment type="similarity">
    <text evidence="4 12">Belongs to the OST1 family.</text>
</comment>
<evidence type="ECO:0000256" key="7">
    <source>
        <dbReference type="ARBA" id="ARBA00022729"/>
    </source>
</evidence>
<evidence type="ECO:0000256" key="5">
    <source>
        <dbReference type="ARBA" id="ARBA00017611"/>
    </source>
</evidence>
<evidence type="ECO:0000256" key="9">
    <source>
        <dbReference type="ARBA" id="ARBA00022989"/>
    </source>
</evidence>
<reference evidence="14" key="1">
    <citation type="submission" date="2025-08" db="UniProtKB">
        <authorList>
            <consortium name="RefSeq"/>
        </authorList>
    </citation>
    <scope>IDENTIFICATION</scope>
    <source>
        <tissue evidence="14">Blood</tissue>
    </source>
</reference>